<evidence type="ECO:0000313" key="6">
    <source>
        <dbReference type="Proteomes" id="UP000199140"/>
    </source>
</evidence>
<feature type="region of interest" description="Disordered" evidence="1">
    <location>
        <begin position="119"/>
        <end position="196"/>
    </location>
</feature>
<evidence type="ECO:0000313" key="4">
    <source>
        <dbReference type="EMBL" id="SFH35698.1"/>
    </source>
</evidence>
<gene>
    <name evidence="3" type="ORF">MCBMB27_05576</name>
    <name evidence="4" type="ORF">SAMN05192567_12175</name>
</gene>
<keyword evidence="5" id="KW-1185">Reference proteome</keyword>
<reference evidence="4 6" key="2">
    <citation type="submission" date="2016-10" db="EMBL/GenBank/DDBJ databases">
        <authorList>
            <person name="Varghese N."/>
            <person name="Submissions S."/>
        </authorList>
    </citation>
    <scope>NUCLEOTIDE SEQUENCE [LARGE SCALE GENOMIC DNA]</scope>
    <source>
        <strain evidence="4 6">CBMB27</strain>
    </source>
</reference>
<evidence type="ECO:0000256" key="1">
    <source>
        <dbReference type="SAM" id="MobiDB-lite"/>
    </source>
</evidence>
<feature type="compositionally biased region" description="Low complexity" evidence="1">
    <location>
        <begin position="179"/>
        <end position="196"/>
    </location>
</feature>
<dbReference type="KEGG" id="mphy:MCBMB27_05576"/>
<reference evidence="3 5" key="1">
    <citation type="submission" date="2016-04" db="EMBL/GenBank/DDBJ databases">
        <title>Complete genome sequencing and analysis of CBMB27, Methylobacterium phyllosphaerae isolated from leaf tissues of rice (Oryza sativa L.).</title>
        <authorList>
            <person name="Lee Y."/>
            <person name="Hwangbo K."/>
            <person name="Chung H."/>
            <person name="Yoo J."/>
            <person name="Kim K.Y."/>
            <person name="Sa T.M."/>
            <person name="Um Y."/>
            <person name="Madhaiyan M."/>
        </authorList>
    </citation>
    <scope>NUCLEOTIDE SEQUENCE [LARGE SCALE GENOMIC DNA]</scope>
    <source>
        <strain evidence="3 5">CBMB27</strain>
    </source>
</reference>
<accession>A0AAE8HV96</accession>
<dbReference type="Proteomes" id="UP000199140">
    <property type="component" value="Unassembled WGS sequence"/>
</dbReference>
<dbReference type="EMBL" id="FOPK01000021">
    <property type="protein sequence ID" value="SFH35698.1"/>
    <property type="molecule type" value="Genomic_DNA"/>
</dbReference>
<dbReference type="Proteomes" id="UP000185487">
    <property type="component" value="Chromosome"/>
</dbReference>
<dbReference type="Gene3D" id="3.40.50.1980">
    <property type="entry name" value="Nitrogenase molybdenum iron protein domain"/>
    <property type="match status" value="1"/>
</dbReference>
<feature type="signal peptide" evidence="2">
    <location>
        <begin position="1"/>
        <end position="22"/>
    </location>
</feature>
<keyword evidence="2" id="KW-0732">Signal</keyword>
<dbReference type="EMBL" id="CP015367">
    <property type="protein sequence ID" value="APT34867.1"/>
    <property type="molecule type" value="Genomic_DNA"/>
</dbReference>
<dbReference type="AlphaFoldDB" id="A0AAE8HV96"/>
<evidence type="ECO:0000256" key="2">
    <source>
        <dbReference type="SAM" id="SignalP"/>
    </source>
</evidence>
<evidence type="ECO:0000313" key="5">
    <source>
        <dbReference type="Proteomes" id="UP000185487"/>
    </source>
</evidence>
<feature type="chain" id="PRO_5041929459" evidence="2">
    <location>
        <begin position="23"/>
        <end position="196"/>
    </location>
</feature>
<protein>
    <submittedName>
        <fullName evidence="3">ABC transporter substrate-binding protein</fullName>
    </submittedName>
</protein>
<sequence>MPSRLVITFAAMMSAVPIGAAAAPVRVVSMNLCADELVLRLADRDQVLAVTYLARDSRGSTVATEAVGLPVTRGLTEEVVALKPDLVIAGAFTTRTTVGMLKRVGAPVLELGVPAEGRGDLLRAGGNGDEQRGCGAGQRQRAPERGGNGTGHGTASGDGCGTSPRTRPRRSRPPRNHDAATPPRTPRPASSACDHG</sequence>
<name>A0AAE8HV96_9HYPH</name>
<dbReference type="SUPFAM" id="SSF53807">
    <property type="entry name" value="Helical backbone' metal receptor"/>
    <property type="match status" value="1"/>
</dbReference>
<feature type="compositionally biased region" description="Gly residues" evidence="1">
    <location>
        <begin position="146"/>
        <end position="160"/>
    </location>
</feature>
<organism evidence="4 6">
    <name type="scientific">Methylobacterium phyllosphaerae</name>
    <dbReference type="NCBI Taxonomy" id="418223"/>
    <lineage>
        <taxon>Bacteria</taxon>
        <taxon>Pseudomonadati</taxon>
        <taxon>Pseudomonadota</taxon>
        <taxon>Alphaproteobacteria</taxon>
        <taxon>Hyphomicrobiales</taxon>
        <taxon>Methylobacteriaceae</taxon>
        <taxon>Methylobacterium</taxon>
    </lineage>
</organism>
<dbReference type="CDD" id="cd00636">
    <property type="entry name" value="TroA-like"/>
    <property type="match status" value="1"/>
</dbReference>
<evidence type="ECO:0000313" key="3">
    <source>
        <dbReference type="EMBL" id="APT34867.1"/>
    </source>
</evidence>
<proteinExistence type="predicted"/>